<dbReference type="OrthoDB" id="9679201at2759"/>
<feature type="non-terminal residue" evidence="3">
    <location>
        <position position="1"/>
    </location>
</feature>
<reference evidence="3" key="1">
    <citation type="submission" date="2025-08" db="UniProtKB">
        <authorList>
            <consortium name="RefSeq"/>
        </authorList>
    </citation>
    <scope>IDENTIFICATION</scope>
    <source>
        <tissue evidence="3">Epidermis and Blubber</tissue>
    </source>
</reference>
<dbReference type="RefSeq" id="XP_036682636.1">
    <property type="nucleotide sequence ID" value="XM_036826741.1"/>
</dbReference>
<sequence>LRSQAPRRARPTPAARARDPLGPGPALRHRNFRPRRYREELPAAIEGRAEKHVTRDELEQLLAWELAVRSFPRGGRSLPGRDVAPWAWLPPGGGPSRLGAGAAPLARSTSRDPRPDLATEGPLSAAPAAARDCQLPGAGGAALGCRLPPPASRERSGHGIVRPPGRGPGYRLAQCLKLWTPHRVETALWIWAVGQKLCPDLLPDLGPSLATPEDTRPAKKHRTQAC</sequence>
<proteinExistence type="predicted"/>
<feature type="compositionally biased region" description="Basic residues" evidence="1">
    <location>
        <begin position="1"/>
        <end position="10"/>
    </location>
</feature>
<feature type="region of interest" description="Disordered" evidence="1">
    <location>
        <begin position="144"/>
        <end position="165"/>
    </location>
</feature>
<feature type="region of interest" description="Disordered" evidence="1">
    <location>
        <begin position="1"/>
        <end position="35"/>
    </location>
</feature>
<accession>A0A8B8VCS3</accession>
<dbReference type="AlphaFoldDB" id="A0A8B8VCS3"/>
<keyword evidence="2" id="KW-1185">Reference proteome</keyword>
<feature type="region of interest" description="Disordered" evidence="1">
    <location>
        <begin position="94"/>
        <end position="127"/>
    </location>
</feature>
<dbReference type="Proteomes" id="UP000694857">
    <property type="component" value="Chromosome 15"/>
</dbReference>
<gene>
    <name evidence="3" type="primary">LOC118881619</name>
</gene>
<evidence type="ECO:0000313" key="2">
    <source>
        <dbReference type="Proteomes" id="UP000694857"/>
    </source>
</evidence>
<evidence type="ECO:0000313" key="3">
    <source>
        <dbReference type="RefSeq" id="XP_036682636.1"/>
    </source>
</evidence>
<organism evidence="2 3">
    <name type="scientific">Balaenoptera musculus</name>
    <name type="common">Blue whale</name>
    <dbReference type="NCBI Taxonomy" id="9771"/>
    <lineage>
        <taxon>Eukaryota</taxon>
        <taxon>Metazoa</taxon>
        <taxon>Chordata</taxon>
        <taxon>Craniata</taxon>
        <taxon>Vertebrata</taxon>
        <taxon>Euteleostomi</taxon>
        <taxon>Mammalia</taxon>
        <taxon>Eutheria</taxon>
        <taxon>Laurasiatheria</taxon>
        <taxon>Artiodactyla</taxon>
        <taxon>Whippomorpha</taxon>
        <taxon>Cetacea</taxon>
        <taxon>Mysticeti</taxon>
        <taxon>Balaenopteridae</taxon>
        <taxon>Balaenoptera</taxon>
    </lineage>
</organism>
<evidence type="ECO:0000256" key="1">
    <source>
        <dbReference type="SAM" id="MobiDB-lite"/>
    </source>
</evidence>
<dbReference type="GeneID" id="118881619"/>
<name>A0A8B8VCS3_BALMU</name>
<dbReference type="KEGG" id="bmus:118881619"/>
<protein>
    <submittedName>
        <fullName evidence="3">Uncharacterized protein LOC118881619</fullName>
    </submittedName>
</protein>